<keyword evidence="3 5" id="KW-1133">Transmembrane helix</keyword>
<evidence type="ECO:0000256" key="4">
    <source>
        <dbReference type="ARBA" id="ARBA00023136"/>
    </source>
</evidence>
<organism evidence="6 7">
    <name type="scientific">Clostridium simiarum</name>
    <dbReference type="NCBI Taxonomy" id="2841506"/>
    <lineage>
        <taxon>Bacteria</taxon>
        <taxon>Bacillati</taxon>
        <taxon>Bacillota</taxon>
        <taxon>Clostridia</taxon>
        <taxon>Eubacteriales</taxon>
        <taxon>Clostridiaceae</taxon>
        <taxon>Clostridium</taxon>
    </lineage>
</organism>
<evidence type="ECO:0000256" key="2">
    <source>
        <dbReference type="ARBA" id="ARBA00022692"/>
    </source>
</evidence>
<keyword evidence="4 5" id="KW-0472">Membrane</keyword>
<dbReference type="EMBL" id="JAHLQL010000001">
    <property type="protein sequence ID" value="MBU5590416.1"/>
    <property type="molecule type" value="Genomic_DNA"/>
</dbReference>
<dbReference type="PANTHER" id="PTHR30249:SF0">
    <property type="entry name" value="PLASTIDAL GLYCOLATE_GLYCERATE TRANSLOCATOR 1, CHLOROPLASTIC"/>
    <property type="match status" value="1"/>
</dbReference>
<feature type="transmembrane region" description="Helical" evidence="5">
    <location>
        <begin position="7"/>
        <end position="27"/>
    </location>
</feature>
<evidence type="ECO:0000256" key="1">
    <source>
        <dbReference type="ARBA" id="ARBA00004141"/>
    </source>
</evidence>
<feature type="transmembrane region" description="Helical" evidence="5">
    <location>
        <begin position="94"/>
        <end position="116"/>
    </location>
</feature>
<dbReference type="RefSeq" id="WP_216455621.1">
    <property type="nucleotide sequence ID" value="NZ_JAHLQL010000001.1"/>
</dbReference>
<feature type="transmembrane region" description="Helical" evidence="5">
    <location>
        <begin position="33"/>
        <end position="53"/>
    </location>
</feature>
<dbReference type="Proteomes" id="UP000736583">
    <property type="component" value="Unassembled WGS sequence"/>
</dbReference>
<feature type="transmembrane region" description="Helical" evidence="5">
    <location>
        <begin position="205"/>
        <end position="226"/>
    </location>
</feature>
<accession>A0ABS6EW09</accession>
<keyword evidence="7" id="KW-1185">Reference proteome</keyword>
<name>A0ABS6EW09_9CLOT</name>
<proteinExistence type="predicted"/>
<reference evidence="6 7" key="1">
    <citation type="submission" date="2021-06" db="EMBL/GenBank/DDBJ databases">
        <authorList>
            <person name="Sun Q."/>
            <person name="Li D."/>
        </authorList>
    </citation>
    <scope>NUCLEOTIDE SEQUENCE [LARGE SCALE GENOMIC DNA]</scope>
    <source>
        <strain evidence="6 7">MSJ-4</strain>
    </source>
</reference>
<protein>
    <submittedName>
        <fullName evidence="6">LrgB family protein</fullName>
    </submittedName>
</protein>
<evidence type="ECO:0000313" key="6">
    <source>
        <dbReference type="EMBL" id="MBU5590416.1"/>
    </source>
</evidence>
<evidence type="ECO:0000256" key="3">
    <source>
        <dbReference type="ARBA" id="ARBA00022989"/>
    </source>
</evidence>
<gene>
    <name evidence="6" type="ORF">KQI89_01435</name>
</gene>
<dbReference type="InterPro" id="IPR007300">
    <property type="entry name" value="CidB/LrgB"/>
</dbReference>
<feature type="transmembrane region" description="Helical" evidence="5">
    <location>
        <begin position="149"/>
        <end position="169"/>
    </location>
</feature>
<evidence type="ECO:0000256" key="5">
    <source>
        <dbReference type="SAM" id="Phobius"/>
    </source>
</evidence>
<dbReference type="PANTHER" id="PTHR30249">
    <property type="entry name" value="PUTATIVE SEROTONIN TRANSPORTER"/>
    <property type="match status" value="1"/>
</dbReference>
<comment type="caution">
    <text evidence="6">The sequence shown here is derived from an EMBL/GenBank/DDBJ whole genome shotgun (WGS) entry which is preliminary data.</text>
</comment>
<dbReference type="Pfam" id="PF04172">
    <property type="entry name" value="LrgB"/>
    <property type="match status" value="1"/>
</dbReference>
<evidence type="ECO:0000313" key="7">
    <source>
        <dbReference type="Proteomes" id="UP000736583"/>
    </source>
</evidence>
<sequence length="235" mass="25016">MTEVINSPLFGILISLVCFEISTILYSKFKFPLLNPLLISVLIIIFILTIFNVNFEQYNLGGHFISFFLGPATVVLAVPLYNKLDLLKSNLLPLLGGIFVGSIVGIFSIIILSKVVNLDLDIIKSLAPKSVTVPIGVEISKTLGGIPSLTVFSIIVTGILGSIIGPFIFKIFKIEDSLSKGVALGTSSHALGTAKAFELGETEGAISSICIGVAGIMTVFLVPLIYNICSKILGI</sequence>
<feature type="transmembrane region" description="Helical" evidence="5">
    <location>
        <begin position="60"/>
        <end position="82"/>
    </location>
</feature>
<keyword evidence="2 5" id="KW-0812">Transmembrane</keyword>
<comment type="subcellular location">
    <subcellularLocation>
        <location evidence="1">Membrane</location>
        <topology evidence="1">Multi-pass membrane protein</topology>
    </subcellularLocation>
</comment>